<dbReference type="RefSeq" id="WP_238053522.1">
    <property type="nucleotide sequence ID" value="NZ_JAKNGE010000010.1"/>
</dbReference>
<dbReference type="GO" id="GO:0016787">
    <property type="term" value="F:hydrolase activity"/>
    <property type="evidence" value="ECO:0007669"/>
    <property type="project" value="InterPro"/>
</dbReference>
<evidence type="ECO:0000313" key="2">
    <source>
        <dbReference type="Proteomes" id="UP001299608"/>
    </source>
</evidence>
<dbReference type="InterPro" id="IPR002933">
    <property type="entry name" value="Peptidase_M20"/>
</dbReference>
<dbReference type="Proteomes" id="UP001299608">
    <property type="component" value="Unassembled WGS sequence"/>
</dbReference>
<sequence length="556" mass="61803">MEVKNEIYRYMKELVAILSISNSREEQAAGEYIREELGRQPYFQAHPELTGMYGLEGDFLSRGTPYGLVKGSTSRTVILTGHYDVVDTEEYGDFQSYAYDVEAWKLAQGKELETLMSMLPEEARADFETGEWLFGRGVNDMKGGLAVGMALMDWYGRLMLEHPELPGCLLFAAVADEEAYSAGMRGSIPFFTGMQGRFGLEYGCLVDLEPSFNEDGRQQVYIGSVGKTMPAVLVQGVKAHVVDCFRGLNAIGVLAEMFLRTELAPEFSEQWEGEPCPPPTWFNLRDRKEGYDVSVPYRAAGYMSMLGFGKTADSVMGRLKEIGREAFSSYMERMEAREAAVRSGAVLPDVDLSCCVMEYGELVRLCHERHGEEAGTWFRALYEDAGERIRLGRWNYPRATLEIMDAALTYSGITAPVMVIAFAPPYYPAFHSDRLPGRTGQGSAFYGMLQKAAGETCGIRLGKRNYCCGISDLSYCAGPDMEELKAYAANAPLWGKVYGMNLDAMSVFQVPALLFGPVGRDAHQMSERVNARSLLEEVPAILQHFIEQVFANDGGM</sequence>
<dbReference type="PIRSF" id="PIRSF010386">
    <property type="entry name" value="RocB"/>
    <property type="match status" value="1"/>
</dbReference>
<dbReference type="Pfam" id="PF01546">
    <property type="entry name" value="Peptidase_M20"/>
    <property type="match status" value="1"/>
</dbReference>
<reference evidence="1" key="1">
    <citation type="submission" date="2022-01" db="EMBL/GenBank/DDBJ databases">
        <title>Collection of gut derived symbiotic bacterial strains cultured from healthy donors.</title>
        <authorList>
            <person name="Lin H."/>
            <person name="Kohout C."/>
            <person name="Waligurski E."/>
            <person name="Pamer E.G."/>
        </authorList>
    </citation>
    <scope>NUCLEOTIDE SEQUENCE</scope>
    <source>
        <strain evidence="1">DFI.6.55</strain>
    </source>
</reference>
<protein>
    <submittedName>
        <fullName evidence="1">M20/M25/M40 family metallo-hydrolase</fullName>
    </submittedName>
</protein>
<evidence type="ECO:0000313" key="1">
    <source>
        <dbReference type="EMBL" id="MCG4745682.1"/>
    </source>
</evidence>
<gene>
    <name evidence="1" type="ORF">L0N08_09700</name>
</gene>
<proteinExistence type="predicted"/>
<organism evidence="1 2">
    <name type="scientific">Enterocloster aldenensis</name>
    <dbReference type="NCBI Taxonomy" id="358742"/>
    <lineage>
        <taxon>Bacteria</taxon>
        <taxon>Bacillati</taxon>
        <taxon>Bacillota</taxon>
        <taxon>Clostridia</taxon>
        <taxon>Lachnospirales</taxon>
        <taxon>Lachnospiraceae</taxon>
        <taxon>Enterocloster</taxon>
    </lineage>
</organism>
<name>A0AAW5BUL7_9FIRM</name>
<dbReference type="InterPro" id="IPR050072">
    <property type="entry name" value="Peptidase_M20A"/>
</dbReference>
<accession>A0AAW5BUL7</accession>
<comment type="caution">
    <text evidence="1">The sequence shown here is derived from an EMBL/GenBank/DDBJ whole genome shotgun (WGS) entry which is preliminary data.</text>
</comment>
<dbReference type="AlphaFoldDB" id="A0AAW5BUL7"/>
<dbReference type="PANTHER" id="PTHR43808">
    <property type="entry name" value="ACETYLORNITHINE DEACETYLASE"/>
    <property type="match status" value="1"/>
</dbReference>
<dbReference type="Gene3D" id="3.40.630.10">
    <property type="entry name" value="Zn peptidases"/>
    <property type="match status" value="1"/>
</dbReference>
<dbReference type="SUPFAM" id="SSF53187">
    <property type="entry name" value="Zn-dependent exopeptidases"/>
    <property type="match status" value="1"/>
</dbReference>
<dbReference type="PANTHER" id="PTHR43808:SF27">
    <property type="entry name" value="PROTEIN ROCB"/>
    <property type="match status" value="1"/>
</dbReference>
<dbReference type="EMBL" id="JAKNGE010000010">
    <property type="protein sequence ID" value="MCG4745682.1"/>
    <property type="molecule type" value="Genomic_DNA"/>
</dbReference>
<dbReference type="InterPro" id="IPR012166">
    <property type="entry name" value="Uncharacterised_RocB"/>
</dbReference>